<evidence type="ECO:0000259" key="1">
    <source>
        <dbReference type="Pfam" id="PF00078"/>
    </source>
</evidence>
<evidence type="ECO:0000259" key="2">
    <source>
        <dbReference type="Pfam" id="PF13966"/>
    </source>
</evidence>
<dbReference type="Pfam" id="PF13966">
    <property type="entry name" value="zf-RVT"/>
    <property type="match status" value="1"/>
</dbReference>
<sequence>MLKTPSRAWNQSTIRESFLPNDVDLILNLPCSFTQKPPDVGFFKVNTDAAIDSMKKRVGIGTIVRDSFGVVVALSAQTISTGFNAQIAESIAVLRGVQSGLRLFLVTMIDANDVSKLCVALSLRDKEGPDEDLKIDGEKRMAHRLVGKVLANKLVNRDVFISVISMIWSLRKGVDIEDVFGEVVEVDEGKYGNCAGKFIRVRVIIKVDVPLQQILRVDVMRDRREYAKEADGEEDYNLLYDSWLKAASPVKGGQNKMNFARSREEEKKGLAGKLVVESVGRSGCLCLLWCDEFDIVGCALSKYDGETSWVLEIGSHTILPELLPMTRMSSNAAVSVSRRFYFKQCWVEKEGELILEVEKELNSLLAEEENYWRQRSCVLNRGHSLQNVNRMLIILIPKVKREERMTDFWPISLCNVIYKNVAKSLANRFRCVPSEVISDTQSAFIPGRLISDNAIIGFECIHALKRRNKGRKRELALKLDMAKAYDRVEWKFIFALEKDCNAIRQIVNCYSSASEQLDKFNKSALCVSSMILRQRVEHLVGILWVRLLSCHDRYLRLPSFAGRSKRQLFSNICNRVWDRVKGWKNKLFSSGGKEVLLKVVVQAIPTYSMPLFRFPKSLVDDLHRLSTRFWWDQIRIHRSTWRFLCRSKDLGGLGFRDLSLFNKALLAKQASCGASTSFLWRSFVWRSELLKTGSRWVFIYKDQWLCCPSSLRQIYMPVLSEEAHGSNTVRSGYHFGCLLNSIRSSYGLGLSKSWWKFLWRLKVPPKVKLFIWRACHEWIPAMINLAKRGMQVDTLCPLCCARDESMLHAL</sequence>
<reference evidence="3" key="1">
    <citation type="journal article" date="2023" name="Plant J.">
        <title>Genome sequences and population genomics provide insights into the demographic history, inbreeding, and mutation load of two 'living fossil' tree species of Dipteronia.</title>
        <authorList>
            <person name="Feng Y."/>
            <person name="Comes H.P."/>
            <person name="Chen J."/>
            <person name="Zhu S."/>
            <person name="Lu R."/>
            <person name="Zhang X."/>
            <person name="Li P."/>
            <person name="Qiu J."/>
            <person name="Olsen K.M."/>
            <person name="Qiu Y."/>
        </authorList>
    </citation>
    <scope>NUCLEOTIDE SEQUENCE</scope>
    <source>
        <strain evidence="3">KIB01</strain>
    </source>
</reference>
<dbReference type="InterPro" id="IPR026960">
    <property type="entry name" value="RVT-Znf"/>
</dbReference>
<keyword evidence="4" id="KW-1185">Reference proteome</keyword>
<evidence type="ECO:0000313" key="3">
    <source>
        <dbReference type="EMBL" id="KAK2648728.1"/>
    </source>
</evidence>
<gene>
    <name evidence="3" type="ORF">Ddye_016217</name>
</gene>
<dbReference type="Proteomes" id="UP001280121">
    <property type="component" value="Unassembled WGS sequence"/>
</dbReference>
<protein>
    <recommendedName>
        <fullName evidence="5">Reverse transcriptase</fullName>
    </recommendedName>
</protein>
<dbReference type="AlphaFoldDB" id="A0AAD9U732"/>
<feature type="domain" description="Reverse transcriptase" evidence="1">
    <location>
        <begin position="400"/>
        <end position="510"/>
    </location>
</feature>
<dbReference type="EMBL" id="JANJYI010000005">
    <property type="protein sequence ID" value="KAK2648728.1"/>
    <property type="molecule type" value="Genomic_DNA"/>
</dbReference>
<dbReference type="PANTHER" id="PTHR33116">
    <property type="entry name" value="REVERSE TRANSCRIPTASE ZINC-BINDING DOMAIN-CONTAINING PROTEIN-RELATED-RELATED"/>
    <property type="match status" value="1"/>
</dbReference>
<dbReference type="InterPro" id="IPR000477">
    <property type="entry name" value="RT_dom"/>
</dbReference>
<name>A0AAD9U732_9ROSI</name>
<feature type="domain" description="Reverse transcriptase zinc-binding" evidence="2">
    <location>
        <begin position="752"/>
        <end position="809"/>
    </location>
</feature>
<dbReference type="PANTHER" id="PTHR33116:SF86">
    <property type="entry name" value="REVERSE TRANSCRIPTASE DOMAIN-CONTAINING PROTEIN"/>
    <property type="match status" value="1"/>
</dbReference>
<comment type="caution">
    <text evidence="3">The sequence shown here is derived from an EMBL/GenBank/DDBJ whole genome shotgun (WGS) entry which is preliminary data.</text>
</comment>
<organism evidence="3 4">
    <name type="scientific">Dipteronia dyeriana</name>
    <dbReference type="NCBI Taxonomy" id="168575"/>
    <lineage>
        <taxon>Eukaryota</taxon>
        <taxon>Viridiplantae</taxon>
        <taxon>Streptophyta</taxon>
        <taxon>Embryophyta</taxon>
        <taxon>Tracheophyta</taxon>
        <taxon>Spermatophyta</taxon>
        <taxon>Magnoliopsida</taxon>
        <taxon>eudicotyledons</taxon>
        <taxon>Gunneridae</taxon>
        <taxon>Pentapetalae</taxon>
        <taxon>rosids</taxon>
        <taxon>malvids</taxon>
        <taxon>Sapindales</taxon>
        <taxon>Sapindaceae</taxon>
        <taxon>Hippocastanoideae</taxon>
        <taxon>Acereae</taxon>
        <taxon>Dipteronia</taxon>
    </lineage>
</organism>
<accession>A0AAD9U732</accession>
<proteinExistence type="predicted"/>
<evidence type="ECO:0008006" key="5">
    <source>
        <dbReference type="Google" id="ProtNLM"/>
    </source>
</evidence>
<dbReference type="Pfam" id="PF00078">
    <property type="entry name" value="RVT_1"/>
    <property type="match status" value="1"/>
</dbReference>
<evidence type="ECO:0000313" key="4">
    <source>
        <dbReference type="Proteomes" id="UP001280121"/>
    </source>
</evidence>